<dbReference type="InterPro" id="IPR001077">
    <property type="entry name" value="COMT_C"/>
</dbReference>
<keyword evidence="1" id="KW-0489">Methyltransferase</keyword>
<name>A0AAD6ZFP4_9AGAR</name>
<evidence type="ECO:0000256" key="3">
    <source>
        <dbReference type="ARBA" id="ARBA00022691"/>
    </source>
</evidence>
<dbReference type="InterPro" id="IPR016461">
    <property type="entry name" value="COMT-like"/>
</dbReference>
<dbReference type="PROSITE" id="PS51683">
    <property type="entry name" value="SAM_OMT_II"/>
    <property type="match status" value="1"/>
</dbReference>
<feature type="domain" description="O-methyltransferase dimerisation" evidence="5">
    <location>
        <begin position="79"/>
        <end position="155"/>
    </location>
</feature>
<feature type="domain" description="O-methyltransferase C-terminal" evidence="4">
    <location>
        <begin position="220"/>
        <end position="427"/>
    </location>
</feature>
<dbReference type="GO" id="GO:0032259">
    <property type="term" value="P:methylation"/>
    <property type="evidence" value="ECO:0007669"/>
    <property type="project" value="UniProtKB-KW"/>
</dbReference>
<dbReference type="InterPro" id="IPR036388">
    <property type="entry name" value="WH-like_DNA-bd_sf"/>
</dbReference>
<evidence type="ECO:0000313" key="7">
    <source>
        <dbReference type="Proteomes" id="UP001218218"/>
    </source>
</evidence>
<sequence>METTLARLNELLSIVESSGKVLQASLAEHAKDNTASGVADRLDLPFHADPETANHAATLRVVAERLAQLVTPPRHVVFEAAGSFYITLCLHTMLKADVATLIEDIDPSGVPTTILAQKAGLDSDMLPRMLRHLATKGIFQETQPGVWANTVASKTIAHCPEFCAHLDLCMYEGTLVLPHWPEFLAARASDVQPAPSSPFAIYSNGEAFYKWVHSGVPAAAGRGANFNTAMRGMADTEGVAFLPADYSFASLDPGTKIIDVGGGLGSLPELVLPEASHLKFMVQDLAPVIKQAAEIGACKKWVDQGTVQFIEQDCFEPQPDEAKGGNVFVLKTMLHNYPDSKATEILKHVRAAEPSALLVIDRAIVPVLRTQATSPEEEKALYDFLRKDGTQSLQAPTMYDLGMAALHGGRVRSLSEWTALLDATGFKLNRVFRMRASTGQAVLECVPV</sequence>
<evidence type="ECO:0000259" key="5">
    <source>
        <dbReference type="Pfam" id="PF08100"/>
    </source>
</evidence>
<dbReference type="AlphaFoldDB" id="A0AAD6ZFP4"/>
<keyword evidence="3" id="KW-0949">S-adenosyl-L-methionine</keyword>
<organism evidence="6 7">
    <name type="scientific">Mycena albidolilacea</name>
    <dbReference type="NCBI Taxonomy" id="1033008"/>
    <lineage>
        <taxon>Eukaryota</taxon>
        <taxon>Fungi</taxon>
        <taxon>Dikarya</taxon>
        <taxon>Basidiomycota</taxon>
        <taxon>Agaricomycotina</taxon>
        <taxon>Agaricomycetes</taxon>
        <taxon>Agaricomycetidae</taxon>
        <taxon>Agaricales</taxon>
        <taxon>Marasmiineae</taxon>
        <taxon>Mycenaceae</taxon>
        <taxon>Mycena</taxon>
    </lineage>
</organism>
<dbReference type="PANTHER" id="PTHR43712:SF2">
    <property type="entry name" value="O-METHYLTRANSFERASE CICE"/>
    <property type="match status" value="1"/>
</dbReference>
<dbReference type="Proteomes" id="UP001218218">
    <property type="component" value="Unassembled WGS sequence"/>
</dbReference>
<dbReference type="Gene3D" id="3.40.50.150">
    <property type="entry name" value="Vaccinia Virus protein VP39"/>
    <property type="match status" value="1"/>
</dbReference>
<protein>
    <submittedName>
        <fullName evidence="6">O-methyltransferase-domain-containing protein</fullName>
    </submittedName>
</protein>
<dbReference type="Pfam" id="PF08100">
    <property type="entry name" value="Dimerisation"/>
    <property type="match status" value="1"/>
</dbReference>
<dbReference type="InterPro" id="IPR012967">
    <property type="entry name" value="COMT_dimerisation"/>
</dbReference>
<evidence type="ECO:0000256" key="2">
    <source>
        <dbReference type="ARBA" id="ARBA00022679"/>
    </source>
</evidence>
<proteinExistence type="predicted"/>
<dbReference type="EMBL" id="JARIHO010000053">
    <property type="protein sequence ID" value="KAJ7320840.1"/>
    <property type="molecule type" value="Genomic_DNA"/>
</dbReference>
<gene>
    <name evidence="6" type="ORF">DFH08DRAFT_754063</name>
</gene>
<dbReference type="Gene3D" id="1.10.10.10">
    <property type="entry name" value="Winged helix-like DNA-binding domain superfamily/Winged helix DNA-binding domain"/>
    <property type="match status" value="1"/>
</dbReference>
<dbReference type="GO" id="GO:0046983">
    <property type="term" value="F:protein dimerization activity"/>
    <property type="evidence" value="ECO:0007669"/>
    <property type="project" value="InterPro"/>
</dbReference>
<accession>A0AAD6ZFP4</accession>
<reference evidence="6" key="1">
    <citation type="submission" date="2023-03" db="EMBL/GenBank/DDBJ databases">
        <title>Massive genome expansion in bonnet fungi (Mycena s.s.) driven by repeated elements and novel gene families across ecological guilds.</title>
        <authorList>
            <consortium name="Lawrence Berkeley National Laboratory"/>
            <person name="Harder C.B."/>
            <person name="Miyauchi S."/>
            <person name="Viragh M."/>
            <person name="Kuo A."/>
            <person name="Thoen E."/>
            <person name="Andreopoulos B."/>
            <person name="Lu D."/>
            <person name="Skrede I."/>
            <person name="Drula E."/>
            <person name="Henrissat B."/>
            <person name="Morin E."/>
            <person name="Kohler A."/>
            <person name="Barry K."/>
            <person name="LaButti K."/>
            <person name="Morin E."/>
            <person name="Salamov A."/>
            <person name="Lipzen A."/>
            <person name="Mereny Z."/>
            <person name="Hegedus B."/>
            <person name="Baldrian P."/>
            <person name="Stursova M."/>
            <person name="Weitz H."/>
            <person name="Taylor A."/>
            <person name="Grigoriev I.V."/>
            <person name="Nagy L.G."/>
            <person name="Martin F."/>
            <person name="Kauserud H."/>
        </authorList>
    </citation>
    <scope>NUCLEOTIDE SEQUENCE</scope>
    <source>
        <strain evidence="6">CBHHK002</strain>
    </source>
</reference>
<evidence type="ECO:0000256" key="1">
    <source>
        <dbReference type="ARBA" id="ARBA00022603"/>
    </source>
</evidence>
<evidence type="ECO:0000313" key="6">
    <source>
        <dbReference type="EMBL" id="KAJ7320840.1"/>
    </source>
</evidence>
<dbReference type="Pfam" id="PF00891">
    <property type="entry name" value="Methyltransf_2"/>
    <property type="match status" value="1"/>
</dbReference>
<dbReference type="SUPFAM" id="SSF53335">
    <property type="entry name" value="S-adenosyl-L-methionine-dependent methyltransferases"/>
    <property type="match status" value="1"/>
</dbReference>
<dbReference type="GO" id="GO:0008171">
    <property type="term" value="F:O-methyltransferase activity"/>
    <property type="evidence" value="ECO:0007669"/>
    <property type="project" value="InterPro"/>
</dbReference>
<dbReference type="InterPro" id="IPR036390">
    <property type="entry name" value="WH_DNA-bd_sf"/>
</dbReference>
<dbReference type="SUPFAM" id="SSF46785">
    <property type="entry name" value="Winged helix' DNA-binding domain"/>
    <property type="match status" value="1"/>
</dbReference>
<dbReference type="PANTHER" id="PTHR43712">
    <property type="entry name" value="PUTATIVE (AFU_ORTHOLOGUE AFUA_4G14580)-RELATED"/>
    <property type="match status" value="1"/>
</dbReference>
<evidence type="ECO:0000259" key="4">
    <source>
        <dbReference type="Pfam" id="PF00891"/>
    </source>
</evidence>
<keyword evidence="2" id="KW-0808">Transferase</keyword>
<dbReference type="InterPro" id="IPR029063">
    <property type="entry name" value="SAM-dependent_MTases_sf"/>
</dbReference>
<comment type="caution">
    <text evidence="6">The sequence shown here is derived from an EMBL/GenBank/DDBJ whole genome shotgun (WGS) entry which is preliminary data.</text>
</comment>
<keyword evidence="7" id="KW-1185">Reference proteome</keyword>